<evidence type="ECO:0000256" key="4">
    <source>
        <dbReference type="ARBA" id="ARBA00022670"/>
    </source>
</evidence>
<keyword evidence="5 10" id="KW-0812">Transmembrane</keyword>
<evidence type="ECO:0000256" key="5">
    <source>
        <dbReference type="ARBA" id="ARBA00022692"/>
    </source>
</evidence>
<dbReference type="EC" id="3.4.21.-" evidence="13"/>
<dbReference type="InterPro" id="IPR013703">
    <property type="entry name" value="Peptidase_S49_N_proteobac"/>
</dbReference>
<dbReference type="PANTHER" id="PTHR42987:SF4">
    <property type="entry name" value="PROTEASE SOHB-RELATED"/>
    <property type="match status" value="1"/>
</dbReference>
<accession>A0ABT1L5Z5</accession>
<comment type="caution">
    <text evidence="13">The sequence shown here is derived from an EMBL/GenBank/DDBJ whole genome shotgun (WGS) entry which is preliminary data.</text>
</comment>
<evidence type="ECO:0000256" key="2">
    <source>
        <dbReference type="ARBA" id="ARBA00008683"/>
    </source>
</evidence>
<dbReference type="Pfam" id="PF01343">
    <property type="entry name" value="Peptidase_S49"/>
    <property type="match status" value="1"/>
</dbReference>
<protein>
    <submittedName>
        <fullName evidence="13">Protease SohB</fullName>
        <ecNumber evidence="13">3.4.21.-</ecNumber>
    </submittedName>
</protein>
<dbReference type="PANTHER" id="PTHR42987">
    <property type="entry name" value="PEPTIDASE S49"/>
    <property type="match status" value="1"/>
</dbReference>
<comment type="similarity">
    <text evidence="2">Belongs to the peptidase S49 family.</text>
</comment>
<keyword evidence="7" id="KW-0720">Serine protease</keyword>
<dbReference type="GO" id="GO:0008233">
    <property type="term" value="F:peptidase activity"/>
    <property type="evidence" value="ECO:0007669"/>
    <property type="project" value="UniProtKB-KW"/>
</dbReference>
<dbReference type="GO" id="GO:0006508">
    <property type="term" value="P:proteolysis"/>
    <property type="evidence" value="ECO:0007669"/>
    <property type="project" value="UniProtKB-KW"/>
</dbReference>
<dbReference type="Proteomes" id="UP001320768">
    <property type="component" value="Unassembled WGS sequence"/>
</dbReference>
<dbReference type="InterPro" id="IPR002142">
    <property type="entry name" value="Peptidase_S49"/>
</dbReference>
<evidence type="ECO:0000259" key="12">
    <source>
        <dbReference type="Pfam" id="PF08496"/>
    </source>
</evidence>
<evidence type="ECO:0000256" key="8">
    <source>
        <dbReference type="ARBA" id="ARBA00022989"/>
    </source>
</evidence>
<keyword evidence="14" id="KW-1185">Reference proteome</keyword>
<dbReference type="NCBIfam" id="NF008745">
    <property type="entry name" value="PRK11778.1"/>
    <property type="match status" value="1"/>
</dbReference>
<keyword evidence="8 10" id="KW-1133">Transmembrane helix</keyword>
<feature type="domain" description="Peptidase S49 N-terminal proteobacteria" evidence="12">
    <location>
        <begin position="4"/>
        <end position="139"/>
    </location>
</feature>
<keyword evidence="4 13" id="KW-0645">Protease</keyword>
<feature type="domain" description="Peptidase S49" evidence="11">
    <location>
        <begin position="143"/>
        <end position="282"/>
    </location>
</feature>
<comment type="subcellular location">
    <subcellularLocation>
        <location evidence="1">Cell membrane</location>
    </subcellularLocation>
</comment>
<evidence type="ECO:0000313" key="13">
    <source>
        <dbReference type="EMBL" id="MCP8352585.1"/>
    </source>
</evidence>
<dbReference type="SUPFAM" id="SSF52096">
    <property type="entry name" value="ClpP/crotonase"/>
    <property type="match status" value="1"/>
</dbReference>
<dbReference type="CDD" id="cd07023">
    <property type="entry name" value="S49_Sppa_N_C"/>
    <property type="match status" value="1"/>
</dbReference>
<dbReference type="InterPro" id="IPR047272">
    <property type="entry name" value="S49_SppA_C"/>
</dbReference>
<evidence type="ECO:0000313" key="14">
    <source>
        <dbReference type="Proteomes" id="UP001320768"/>
    </source>
</evidence>
<evidence type="ECO:0000256" key="9">
    <source>
        <dbReference type="ARBA" id="ARBA00023136"/>
    </source>
</evidence>
<keyword evidence="3" id="KW-1003">Cell membrane</keyword>
<sequence>MLLLDQYLLFLAKGLTVLFFILLIIKASTKKARSHKPSITHYNKEALEDQASTCKELKSFKHFKSVLKKIKKSTKALSKPSEHLFVLDFDGDIKASQVSVLRQEINLILSIANENDQVLIRLNSRGGTVTGYGLAASQIHRIRKAGLHLTIAIDEMAASGGYLIASLANQIIAAPFACIGSIGVAYELPNIYQLLAKHGIEYKQITAGKYKRTLSVFGEPTEEGENKVKEDAELTHKLFKEHITQYRDLNLDEVATGETWPATVAHEKGLVDQLYTSDEYIQDHLTSHAIFIISTPTEESLLKTLKAKAIQALQALG</sequence>
<name>A0ABT1L5Z5_9GAMM</name>
<evidence type="ECO:0000256" key="6">
    <source>
        <dbReference type="ARBA" id="ARBA00022801"/>
    </source>
</evidence>
<evidence type="ECO:0000256" key="7">
    <source>
        <dbReference type="ARBA" id="ARBA00022825"/>
    </source>
</evidence>
<dbReference type="Pfam" id="PF08496">
    <property type="entry name" value="Peptidase_S49_N"/>
    <property type="match status" value="1"/>
</dbReference>
<dbReference type="RefSeq" id="WP_258569691.1">
    <property type="nucleotide sequence ID" value="NZ_JAKUDN010000002.1"/>
</dbReference>
<keyword evidence="6 13" id="KW-0378">Hydrolase</keyword>
<evidence type="ECO:0000256" key="1">
    <source>
        <dbReference type="ARBA" id="ARBA00004236"/>
    </source>
</evidence>
<dbReference type="InterPro" id="IPR029045">
    <property type="entry name" value="ClpP/crotonase-like_dom_sf"/>
</dbReference>
<evidence type="ECO:0000256" key="3">
    <source>
        <dbReference type="ARBA" id="ARBA00022475"/>
    </source>
</evidence>
<evidence type="ECO:0000256" key="10">
    <source>
        <dbReference type="SAM" id="Phobius"/>
    </source>
</evidence>
<reference evidence="13 14" key="1">
    <citation type="journal article" date="2022" name="Nat. Microbiol.">
        <title>The microbiome of a bacterivorous marine choanoflagellate contains a resource-demanding obligate bacterial associate.</title>
        <authorList>
            <person name="Needham D.M."/>
            <person name="Poirier C."/>
            <person name="Bachy C."/>
            <person name="George E.E."/>
            <person name="Wilken S."/>
            <person name="Yung C.C.M."/>
            <person name="Limardo A.J."/>
            <person name="Morando M."/>
            <person name="Sudek L."/>
            <person name="Malmstrom R.R."/>
            <person name="Keeling P.J."/>
            <person name="Santoro A.E."/>
            <person name="Worden A.Z."/>
        </authorList>
    </citation>
    <scope>NUCLEOTIDE SEQUENCE [LARGE SCALE GENOMIC DNA]</scope>
    <source>
        <strain evidence="13 14">Comchoano-2</strain>
    </source>
</reference>
<organism evidence="13 14">
    <name type="scientific">Candidatus Synchoanobacter obligatus</name>
    <dbReference type="NCBI Taxonomy" id="2919597"/>
    <lineage>
        <taxon>Bacteria</taxon>
        <taxon>Pseudomonadati</taxon>
        <taxon>Pseudomonadota</taxon>
        <taxon>Gammaproteobacteria</taxon>
        <taxon>Candidatus Comchoanobacterales</taxon>
        <taxon>Candidatus Comchoanobacteraceae</taxon>
        <taxon>Candidatus Synchoanobacter</taxon>
    </lineage>
</organism>
<evidence type="ECO:0000259" key="11">
    <source>
        <dbReference type="Pfam" id="PF01343"/>
    </source>
</evidence>
<feature type="transmembrane region" description="Helical" evidence="10">
    <location>
        <begin position="6"/>
        <end position="25"/>
    </location>
</feature>
<dbReference type="Gene3D" id="3.90.226.10">
    <property type="entry name" value="2-enoyl-CoA Hydratase, Chain A, domain 1"/>
    <property type="match status" value="1"/>
</dbReference>
<proteinExistence type="inferred from homology"/>
<dbReference type="Gene3D" id="6.20.330.10">
    <property type="match status" value="1"/>
</dbReference>
<gene>
    <name evidence="13" type="primary">sohB</name>
    <name evidence="13" type="ORF">MKS91_04710</name>
</gene>
<keyword evidence="9 10" id="KW-0472">Membrane</keyword>
<dbReference type="EMBL" id="JAKUDN010000002">
    <property type="protein sequence ID" value="MCP8352585.1"/>
    <property type="molecule type" value="Genomic_DNA"/>
</dbReference>